<dbReference type="PANTHER" id="PTHR30203">
    <property type="entry name" value="OUTER MEMBRANE CATION EFFLUX PROTEIN"/>
    <property type="match status" value="1"/>
</dbReference>
<feature type="signal peptide" evidence="2">
    <location>
        <begin position="1"/>
        <end position="19"/>
    </location>
</feature>
<proteinExistence type="inferred from homology"/>
<name>A0A1X7L531_9FLAO</name>
<reference evidence="4" key="1">
    <citation type="submission" date="2017-04" db="EMBL/GenBank/DDBJ databases">
        <authorList>
            <person name="Varghese N."/>
            <person name="Submissions S."/>
        </authorList>
    </citation>
    <scope>NUCLEOTIDE SEQUENCE [LARGE SCALE GENOMIC DNA]</scope>
    <source>
        <strain evidence="4">DSM 19835</strain>
    </source>
</reference>
<dbReference type="RefSeq" id="WP_085500457.1">
    <property type="nucleotide sequence ID" value="NZ_FXAO01000009.1"/>
</dbReference>
<evidence type="ECO:0000313" key="4">
    <source>
        <dbReference type="Proteomes" id="UP000193420"/>
    </source>
</evidence>
<dbReference type="Proteomes" id="UP000193420">
    <property type="component" value="Unassembled WGS sequence"/>
</dbReference>
<dbReference type="Pfam" id="PF02321">
    <property type="entry name" value="OEP"/>
    <property type="match status" value="1"/>
</dbReference>
<dbReference type="AlphaFoldDB" id="A0A1X7L531"/>
<feature type="chain" id="PRO_5013231111" evidence="2">
    <location>
        <begin position="20"/>
        <end position="405"/>
    </location>
</feature>
<sequence>MKNIKILICLIMVSTWAEAQDLQSYILEAQENNPQIQAFNLKYSIAQEKVNEVNTLPNTNLSAGYFVSEPETRTGAQRARFSVSQMLPWFGTITARQNYAVSMSNVDYIEIAIAKRKLALAVAQSYYQLHAIEAKQKVLDQNIQLLKTYERLALTSVEVGKASAVDVLKLQIRQNELRQQREILDQDYVAEKSNFNNLLNRKTTMSIGIVSEMTLPLEDPIYLGNGLELNPEILKYDELYESIVQSELLNKKDGAPNIGFGVDFIPVQERPDMNFEDNGKDIVMPMVTFSFPIFNNRIKSVSKQNEMRLKETELQKNERINLLQSALAKAESVRNEARIKYNTQQINLKQSKNAEEILMKNYETGTIDFNDVLDIQELQLKFQLNQVESVQLYYVQSAIINYLIN</sequence>
<dbReference type="STRING" id="188872.SAMN03080602_03768"/>
<evidence type="ECO:0000313" key="3">
    <source>
        <dbReference type="EMBL" id="SMG48574.1"/>
    </source>
</evidence>
<dbReference type="InterPro" id="IPR010131">
    <property type="entry name" value="MdtP/NodT-like"/>
</dbReference>
<keyword evidence="4" id="KW-1185">Reference proteome</keyword>
<evidence type="ECO:0000256" key="1">
    <source>
        <dbReference type="ARBA" id="ARBA00007613"/>
    </source>
</evidence>
<dbReference type="GO" id="GO:0015562">
    <property type="term" value="F:efflux transmembrane transporter activity"/>
    <property type="evidence" value="ECO:0007669"/>
    <property type="project" value="InterPro"/>
</dbReference>
<organism evidence="3 4">
    <name type="scientific">Arenibacter troitsensis</name>
    <dbReference type="NCBI Taxonomy" id="188872"/>
    <lineage>
        <taxon>Bacteria</taxon>
        <taxon>Pseudomonadati</taxon>
        <taxon>Bacteroidota</taxon>
        <taxon>Flavobacteriia</taxon>
        <taxon>Flavobacteriales</taxon>
        <taxon>Flavobacteriaceae</taxon>
        <taxon>Arenibacter</taxon>
    </lineage>
</organism>
<comment type="similarity">
    <text evidence="1">Belongs to the outer membrane factor (OMF) (TC 1.B.17) family.</text>
</comment>
<dbReference type="InterPro" id="IPR003423">
    <property type="entry name" value="OMP_efflux"/>
</dbReference>
<accession>A0A1X7L531</accession>
<dbReference type="PANTHER" id="PTHR30203:SF24">
    <property type="entry name" value="BLR4935 PROTEIN"/>
    <property type="match status" value="1"/>
</dbReference>
<evidence type="ECO:0000256" key="2">
    <source>
        <dbReference type="SAM" id="SignalP"/>
    </source>
</evidence>
<gene>
    <name evidence="3" type="ORF">SAMN03080602_03768</name>
</gene>
<protein>
    <submittedName>
        <fullName evidence="3">Outer membrane protein TolC</fullName>
    </submittedName>
</protein>
<dbReference type="SUPFAM" id="SSF56954">
    <property type="entry name" value="Outer membrane efflux proteins (OEP)"/>
    <property type="match status" value="1"/>
</dbReference>
<dbReference type="OrthoDB" id="1680428at2"/>
<dbReference type="Gene3D" id="1.20.1600.10">
    <property type="entry name" value="Outer membrane efflux proteins (OEP)"/>
    <property type="match status" value="1"/>
</dbReference>
<dbReference type="EMBL" id="FXAO01000009">
    <property type="protein sequence ID" value="SMG48574.1"/>
    <property type="molecule type" value="Genomic_DNA"/>
</dbReference>
<keyword evidence="2" id="KW-0732">Signal</keyword>